<dbReference type="InterPro" id="IPR012337">
    <property type="entry name" value="RNaseH-like_sf"/>
</dbReference>
<dbReference type="SUPFAM" id="SSF53098">
    <property type="entry name" value="Ribonuclease H-like"/>
    <property type="match status" value="1"/>
</dbReference>
<protein>
    <recommendedName>
        <fullName evidence="2">Integrase catalytic domain-containing protein</fullName>
    </recommendedName>
</protein>
<reference evidence="3" key="1">
    <citation type="submission" date="2021-03" db="EMBL/GenBank/DDBJ databases">
        <title>Draft genome sequence of rust myrtle Austropuccinia psidii MF-1, a brazilian biotype.</title>
        <authorList>
            <person name="Quecine M.C."/>
            <person name="Pachon D.M.R."/>
            <person name="Bonatelli M.L."/>
            <person name="Correr F.H."/>
            <person name="Franceschini L.M."/>
            <person name="Leite T.F."/>
            <person name="Margarido G.R.A."/>
            <person name="Almeida C.A."/>
            <person name="Ferrarezi J.A."/>
            <person name="Labate C.A."/>
        </authorList>
    </citation>
    <scope>NUCLEOTIDE SEQUENCE</scope>
    <source>
        <strain evidence="3">MF-1</strain>
    </source>
</reference>
<gene>
    <name evidence="3" type="ORF">O181_002784</name>
</gene>
<proteinExistence type="predicted"/>
<evidence type="ECO:0000313" key="4">
    <source>
        <dbReference type="Proteomes" id="UP000765509"/>
    </source>
</evidence>
<dbReference type="GO" id="GO:0015074">
    <property type="term" value="P:DNA integration"/>
    <property type="evidence" value="ECO:0007669"/>
    <property type="project" value="InterPro"/>
</dbReference>
<evidence type="ECO:0000259" key="2">
    <source>
        <dbReference type="PROSITE" id="PS50994"/>
    </source>
</evidence>
<evidence type="ECO:0000313" key="3">
    <source>
        <dbReference type="EMBL" id="MBW0463069.1"/>
    </source>
</evidence>
<dbReference type="PROSITE" id="PS50994">
    <property type="entry name" value="INTEGRASE"/>
    <property type="match status" value="1"/>
</dbReference>
<accession>A0A9Q3BD36</accession>
<dbReference type="InterPro" id="IPR036397">
    <property type="entry name" value="RNaseH_sf"/>
</dbReference>
<evidence type="ECO:0000256" key="1">
    <source>
        <dbReference type="ARBA" id="ARBA00022884"/>
    </source>
</evidence>
<comment type="caution">
    <text evidence="3">The sequence shown here is derived from an EMBL/GenBank/DDBJ whole genome shotgun (WGS) entry which is preliminary data.</text>
</comment>
<dbReference type="InterPro" id="IPR001584">
    <property type="entry name" value="Integrase_cat-core"/>
</dbReference>
<dbReference type="Proteomes" id="UP000765509">
    <property type="component" value="Unassembled WGS sequence"/>
</dbReference>
<feature type="domain" description="Integrase catalytic" evidence="2">
    <location>
        <begin position="1"/>
        <end position="102"/>
    </location>
</feature>
<dbReference type="InterPro" id="IPR050951">
    <property type="entry name" value="Retrovirus_Pol_polyprotein"/>
</dbReference>
<keyword evidence="4" id="KW-1185">Reference proteome</keyword>
<dbReference type="AlphaFoldDB" id="A0A9Q3BD36"/>
<dbReference type="PANTHER" id="PTHR37984">
    <property type="entry name" value="PROTEIN CBG26694"/>
    <property type="match status" value="1"/>
</dbReference>
<dbReference type="Gene3D" id="3.30.420.10">
    <property type="entry name" value="Ribonuclease H-like superfamily/Ribonuclease H"/>
    <property type="match status" value="1"/>
</dbReference>
<name>A0A9Q3BD36_9BASI</name>
<dbReference type="EMBL" id="AVOT02000477">
    <property type="protein sequence ID" value="MBW0463069.1"/>
    <property type="molecule type" value="Genomic_DNA"/>
</dbReference>
<dbReference type="PANTHER" id="PTHR37984:SF5">
    <property type="entry name" value="PROTEIN NYNRIN-LIKE"/>
    <property type="match status" value="1"/>
</dbReference>
<dbReference type="GO" id="GO:0003723">
    <property type="term" value="F:RNA binding"/>
    <property type="evidence" value="ECO:0007669"/>
    <property type="project" value="UniProtKB-KW"/>
</dbReference>
<keyword evidence="1" id="KW-0694">RNA-binding</keyword>
<dbReference type="GO" id="GO:0005634">
    <property type="term" value="C:nucleus"/>
    <property type="evidence" value="ECO:0007669"/>
    <property type="project" value="UniProtKB-ARBA"/>
</dbReference>
<organism evidence="3 4">
    <name type="scientific">Austropuccinia psidii MF-1</name>
    <dbReference type="NCBI Taxonomy" id="1389203"/>
    <lineage>
        <taxon>Eukaryota</taxon>
        <taxon>Fungi</taxon>
        <taxon>Dikarya</taxon>
        <taxon>Basidiomycota</taxon>
        <taxon>Pucciniomycotina</taxon>
        <taxon>Pucciniomycetes</taxon>
        <taxon>Pucciniales</taxon>
        <taxon>Sphaerophragmiaceae</taxon>
        <taxon>Austropuccinia</taxon>
    </lineage>
</organism>
<sequence>MDLEIGLVPGGKENFNDFLVIVESSNQSSRCLPFHKEDTELLFCKKIIDTCGVPEIFIIDRDPKFTSAFWTNLYDIIEIKPAFSTAYNPQTDCLVDRMIQTM</sequence>